<evidence type="ECO:0008006" key="4">
    <source>
        <dbReference type="Google" id="ProtNLM"/>
    </source>
</evidence>
<comment type="caution">
    <text evidence="2">The sequence shown here is derived from an EMBL/GenBank/DDBJ whole genome shotgun (WGS) entry which is preliminary data.</text>
</comment>
<keyword evidence="3" id="KW-1185">Reference proteome</keyword>
<protein>
    <recommendedName>
        <fullName evidence="4">Glutathione peroxidase</fullName>
    </recommendedName>
</protein>
<evidence type="ECO:0000313" key="2">
    <source>
        <dbReference type="EMBL" id="CAE7342671.1"/>
    </source>
</evidence>
<dbReference type="EMBL" id="CAJNDS010002129">
    <property type="protein sequence ID" value="CAE7342671.1"/>
    <property type="molecule type" value="Genomic_DNA"/>
</dbReference>
<feature type="signal peptide" evidence="1">
    <location>
        <begin position="1"/>
        <end position="17"/>
    </location>
</feature>
<proteinExistence type="predicted"/>
<keyword evidence="1" id="KW-0732">Signal</keyword>
<sequence>MALRRAWALSALASALASSLYDLTAVDVDGKKVPLALEGNVSVVINVATN</sequence>
<reference evidence="2" key="1">
    <citation type="submission" date="2021-02" db="EMBL/GenBank/DDBJ databases">
        <authorList>
            <person name="Dougan E. K."/>
            <person name="Rhodes N."/>
            <person name="Thang M."/>
            <person name="Chan C."/>
        </authorList>
    </citation>
    <scope>NUCLEOTIDE SEQUENCE</scope>
</reference>
<accession>A0A812P2P8</accession>
<dbReference type="Proteomes" id="UP000604046">
    <property type="component" value="Unassembled WGS sequence"/>
</dbReference>
<feature type="chain" id="PRO_5032426449" description="Glutathione peroxidase" evidence="1">
    <location>
        <begin position="18"/>
        <end position="50"/>
    </location>
</feature>
<gene>
    <name evidence="2" type="ORF">SNAT2548_LOCUS17944</name>
</gene>
<evidence type="ECO:0000256" key="1">
    <source>
        <dbReference type="SAM" id="SignalP"/>
    </source>
</evidence>
<name>A0A812P2P8_9DINO</name>
<dbReference type="AlphaFoldDB" id="A0A812P2P8"/>
<evidence type="ECO:0000313" key="3">
    <source>
        <dbReference type="Proteomes" id="UP000604046"/>
    </source>
</evidence>
<organism evidence="2 3">
    <name type="scientific">Symbiodinium natans</name>
    <dbReference type="NCBI Taxonomy" id="878477"/>
    <lineage>
        <taxon>Eukaryota</taxon>
        <taxon>Sar</taxon>
        <taxon>Alveolata</taxon>
        <taxon>Dinophyceae</taxon>
        <taxon>Suessiales</taxon>
        <taxon>Symbiodiniaceae</taxon>
        <taxon>Symbiodinium</taxon>
    </lineage>
</organism>